<sequence>MDLDFSLMLELAEVDLTLKELEEGYRKKYFRKDRTKPWSFMCYHCEKKVASDEADVFWSIPVTSYDSNGMGRRFCSKGCSDRYFNEQRNELLQRRKRIMEDRRLLREFYEVAEREFKEARYTTQEPYSKVSTIVESIA</sequence>
<dbReference type="AlphaFoldDB" id="A0A3P5X4L7"/>
<accession>A0A3P5X4L7</accession>
<protein>
    <recommendedName>
        <fullName evidence="3">MYM-type domain-containing protein</fullName>
    </recommendedName>
</protein>
<reference evidence="1 2" key="1">
    <citation type="submission" date="2018-11" db="EMBL/GenBank/DDBJ databases">
        <authorList>
            <person name="Criscuolo A."/>
        </authorList>
    </citation>
    <scope>NUCLEOTIDE SEQUENCE [LARGE SCALE GENOMIC DNA]</scope>
    <source>
        <strain evidence="1">ATB-66</strain>
    </source>
</reference>
<organism evidence="1 2">
    <name type="scientific">Filibacter tadaridae</name>
    <dbReference type="NCBI Taxonomy" id="2483811"/>
    <lineage>
        <taxon>Bacteria</taxon>
        <taxon>Bacillati</taxon>
        <taxon>Bacillota</taxon>
        <taxon>Bacilli</taxon>
        <taxon>Bacillales</taxon>
        <taxon>Caryophanaceae</taxon>
        <taxon>Filibacter</taxon>
    </lineage>
</organism>
<gene>
    <name evidence="1" type="ORF">FILTAD_01408</name>
</gene>
<dbReference type="EMBL" id="UXAV01000036">
    <property type="protein sequence ID" value="VDC25991.1"/>
    <property type="molecule type" value="Genomic_DNA"/>
</dbReference>
<name>A0A3P5X4L7_9BACL</name>
<keyword evidence="2" id="KW-1185">Reference proteome</keyword>
<dbReference type="RefSeq" id="WP_124069788.1">
    <property type="nucleotide sequence ID" value="NZ_CBCRXF010000006.1"/>
</dbReference>
<evidence type="ECO:0008006" key="3">
    <source>
        <dbReference type="Google" id="ProtNLM"/>
    </source>
</evidence>
<dbReference type="Proteomes" id="UP000270468">
    <property type="component" value="Unassembled WGS sequence"/>
</dbReference>
<evidence type="ECO:0000313" key="2">
    <source>
        <dbReference type="Proteomes" id="UP000270468"/>
    </source>
</evidence>
<proteinExistence type="predicted"/>
<evidence type="ECO:0000313" key="1">
    <source>
        <dbReference type="EMBL" id="VDC25991.1"/>
    </source>
</evidence>
<dbReference type="OrthoDB" id="2989366at2"/>